<gene>
    <name evidence="3" type="ORF">BIZ92_02410</name>
</gene>
<feature type="signal peptide" evidence="2">
    <location>
        <begin position="1"/>
        <end position="46"/>
    </location>
</feature>
<protein>
    <submittedName>
        <fullName evidence="3">Uncharacterized protein</fullName>
    </submittedName>
</protein>
<keyword evidence="2" id="KW-0732">Signal</keyword>
<proteinExistence type="predicted"/>
<organism evidence="3 4">
    <name type="scientific">Alcaligenes xylosoxydans xylosoxydans</name>
    <name type="common">Achromobacter xylosoxidans</name>
    <dbReference type="NCBI Taxonomy" id="85698"/>
    <lineage>
        <taxon>Bacteria</taxon>
        <taxon>Pseudomonadati</taxon>
        <taxon>Pseudomonadota</taxon>
        <taxon>Betaproteobacteria</taxon>
        <taxon>Burkholderiales</taxon>
        <taxon>Alcaligenaceae</taxon>
        <taxon>Achromobacter</taxon>
    </lineage>
</organism>
<evidence type="ECO:0000313" key="4">
    <source>
        <dbReference type="Proteomes" id="UP000187251"/>
    </source>
</evidence>
<sequence length="70" mass="6959">MRDLSTRNTMNLSPDLSERLVRTATAAGVALALALVALASPTPALAAGGAHAAPSQPTAVAPSDIAPRRG</sequence>
<reference evidence="3 4" key="1">
    <citation type="submission" date="2016-09" db="EMBL/GenBank/DDBJ databases">
        <title>Phylogenomics of Achromobacter.</title>
        <authorList>
            <person name="Jeukens J."/>
            <person name="Freschi L."/>
            <person name="Vincent A.T."/>
            <person name="Emond-Rheault J.-G."/>
            <person name="Kukavica-Ibrulj I."/>
            <person name="Charette S.J."/>
            <person name="Levesque R.C."/>
        </authorList>
    </citation>
    <scope>NUCLEOTIDE SEQUENCE [LARGE SCALE GENOMIC DNA]</scope>
    <source>
        <strain evidence="3 4">AUS488</strain>
    </source>
</reference>
<evidence type="ECO:0000313" key="3">
    <source>
        <dbReference type="EMBL" id="OMG93204.1"/>
    </source>
</evidence>
<dbReference type="AlphaFoldDB" id="A0A1R1K1D2"/>
<accession>A0A1R1K1D2</accession>
<comment type="caution">
    <text evidence="3">The sequence shown here is derived from an EMBL/GenBank/DDBJ whole genome shotgun (WGS) entry which is preliminary data.</text>
</comment>
<feature type="chain" id="PRO_5012955159" evidence="2">
    <location>
        <begin position="47"/>
        <end position="70"/>
    </location>
</feature>
<evidence type="ECO:0000256" key="2">
    <source>
        <dbReference type="SAM" id="SignalP"/>
    </source>
</evidence>
<dbReference type="Proteomes" id="UP000187251">
    <property type="component" value="Unassembled WGS sequence"/>
</dbReference>
<feature type="region of interest" description="Disordered" evidence="1">
    <location>
        <begin position="46"/>
        <end position="70"/>
    </location>
</feature>
<name>A0A1R1K1D2_ALCXX</name>
<dbReference type="EMBL" id="MJMN01000001">
    <property type="protein sequence ID" value="OMG93204.1"/>
    <property type="molecule type" value="Genomic_DNA"/>
</dbReference>
<evidence type="ECO:0000256" key="1">
    <source>
        <dbReference type="SAM" id="MobiDB-lite"/>
    </source>
</evidence>